<organism evidence="1 2">
    <name type="scientific">Streptomyces blastmyceticus</name>
    <dbReference type="NCBI Taxonomy" id="68180"/>
    <lineage>
        <taxon>Bacteria</taxon>
        <taxon>Bacillati</taxon>
        <taxon>Actinomycetota</taxon>
        <taxon>Actinomycetes</taxon>
        <taxon>Kitasatosporales</taxon>
        <taxon>Streptomycetaceae</taxon>
        <taxon>Streptomyces</taxon>
    </lineage>
</organism>
<protein>
    <submittedName>
        <fullName evidence="1">Uncharacterized protein</fullName>
    </submittedName>
</protein>
<keyword evidence="2" id="KW-1185">Reference proteome</keyword>
<gene>
    <name evidence="1" type="ORF">GCM10010319_55790</name>
</gene>
<comment type="caution">
    <text evidence="1">The sequence shown here is derived from an EMBL/GenBank/DDBJ whole genome shotgun (WGS) entry which is preliminary data.</text>
</comment>
<evidence type="ECO:0000313" key="1">
    <source>
        <dbReference type="EMBL" id="GAA0370647.1"/>
    </source>
</evidence>
<name>A0ABN0XR06_9ACTN</name>
<dbReference type="EMBL" id="BAAABW010000027">
    <property type="protein sequence ID" value="GAA0370647.1"/>
    <property type="molecule type" value="Genomic_DNA"/>
</dbReference>
<evidence type="ECO:0000313" key="2">
    <source>
        <dbReference type="Proteomes" id="UP001500063"/>
    </source>
</evidence>
<proteinExistence type="predicted"/>
<reference evidence="1 2" key="1">
    <citation type="journal article" date="2019" name="Int. J. Syst. Evol. Microbiol.">
        <title>The Global Catalogue of Microorganisms (GCM) 10K type strain sequencing project: providing services to taxonomists for standard genome sequencing and annotation.</title>
        <authorList>
            <consortium name="The Broad Institute Genomics Platform"/>
            <consortium name="The Broad Institute Genome Sequencing Center for Infectious Disease"/>
            <person name="Wu L."/>
            <person name="Ma J."/>
        </authorList>
    </citation>
    <scope>NUCLEOTIDE SEQUENCE [LARGE SCALE GENOMIC DNA]</scope>
    <source>
        <strain evidence="1 2">JCM 4565</strain>
    </source>
</reference>
<sequence>MDGDERAGGAGTYHRDCVLVLVRLLKQLLPPADVFSTNSMHYMKMGPDGNARVRHA</sequence>
<dbReference type="Proteomes" id="UP001500063">
    <property type="component" value="Unassembled WGS sequence"/>
</dbReference>
<accession>A0ABN0XR06</accession>